<organism evidence="2 3">
    <name type="scientific">Plesiomonas shigelloides 302-73</name>
    <dbReference type="NCBI Taxonomy" id="1315976"/>
    <lineage>
        <taxon>Bacteria</taxon>
        <taxon>Pseudomonadati</taxon>
        <taxon>Pseudomonadota</taxon>
        <taxon>Gammaproteobacteria</taxon>
        <taxon>Enterobacterales</taxon>
        <taxon>Enterobacteriaceae</taxon>
        <taxon>Plesiomonas</taxon>
    </lineage>
</organism>
<comment type="caution">
    <text evidence="2">The sequence shown here is derived from an EMBL/GenBank/DDBJ whole genome shotgun (WGS) entry which is preliminary data.</text>
</comment>
<keyword evidence="1" id="KW-0175">Coiled coil</keyword>
<dbReference type="AlphaFoldDB" id="R8AQV5"/>
<dbReference type="RefSeq" id="WP_010863454.1">
    <property type="nucleotide sequence ID" value="NZ_AQQO01000296.1"/>
</dbReference>
<dbReference type="Gene3D" id="1.10.287.510">
    <property type="entry name" value="Helix hairpin bin"/>
    <property type="match status" value="1"/>
</dbReference>
<name>R8AQV5_PLESH</name>
<dbReference type="EMBL" id="AQQO01000296">
    <property type="protein sequence ID" value="EON88713.1"/>
    <property type="molecule type" value="Genomic_DNA"/>
</dbReference>
<evidence type="ECO:0000256" key="1">
    <source>
        <dbReference type="SAM" id="Coils"/>
    </source>
</evidence>
<keyword evidence="3" id="KW-1185">Reference proteome</keyword>
<feature type="non-terminal residue" evidence="2">
    <location>
        <position position="1"/>
    </location>
</feature>
<accession>R8AQV5</accession>
<proteinExistence type="predicted"/>
<dbReference type="Proteomes" id="UP000014012">
    <property type="component" value="Unassembled WGS sequence"/>
</dbReference>
<dbReference type="HOGENOM" id="CLU_710840_0_0_6"/>
<gene>
    <name evidence="2" type="ORF">PLESHI_09171</name>
</gene>
<evidence type="ECO:0000313" key="2">
    <source>
        <dbReference type="EMBL" id="EON88713.1"/>
    </source>
</evidence>
<reference evidence="2 3" key="1">
    <citation type="journal article" date="2013" name="Genome Announc.">
        <title>Genome Sequence of Plesiomonas shigelloides Strain 302-73 (Serotype O1).</title>
        <authorList>
            <person name="Pique N."/>
            <person name="Aquilini E."/>
            <person name="Alioto T."/>
            <person name="Minana-Galbis D."/>
            <person name="Tomas J.M."/>
        </authorList>
    </citation>
    <scope>NUCLEOTIDE SEQUENCE [LARGE SCALE GENOMIC DNA]</scope>
    <source>
        <strain evidence="2 3">302-73</strain>
    </source>
</reference>
<dbReference type="PATRIC" id="fig|1315976.3.peg.1739"/>
<sequence>IKKYDLEKEKKELNFELKQLDSYEVKNADLKVSKLLDERFKGEAENYLEGYQSLNKELSDKEAEHTKLCNKSSMLRGRQKVLSQIITNIKNQRPKIDRCPTCDQHLPGDLKEFYKYSQDVNDALKEKDRVKENIKSNASKLNSIEKSLTCLREKIENEYGVLRRLKSENITFDSWLNHNANLRMLKNISIKKAACEKRIHGINNDIEKLGSGVDIDSLRKAKEREFLSIFKRKASALGVKLPKETKYQELYSINSFPYQGVELHQLLMAYNFSFYEMVMKAPEIHSFPFLLDAVFKEDIDSESRINIFKFLSQETKSSGQVVFSVAEYKGDETSSNPLFNVDAIKKEYFPEDTKLICIGDSKSKRAFLSKAALIDSSLVDNTMRLLETV</sequence>
<protein>
    <submittedName>
        <fullName evidence="2">Uncharacterized protein</fullName>
    </submittedName>
</protein>
<evidence type="ECO:0000313" key="3">
    <source>
        <dbReference type="Proteomes" id="UP000014012"/>
    </source>
</evidence>
<feature type="coiled-coil region" evidence="1">
    <location>
        <begin position="6"/>
        <end position="71"/>
    </location>
</feature>